<accession>A0A852YA50</accession>
<evidence type="ECO:0000256" key="1">
    <source>
        <dbReference type="SAM" id="Phobius"/>
    </source>
</evidence>
<keyword evidence="3" id="KW-1185">Reference proteome</keyword>
<keyword evidence="1" id="KW-1133">Transmembrane helix</keyword>
<name>A0A852YA50_9MICO</name>
<dbReference type="Proteomes" id="UP000553888">
    <property type="component" value="Unassembled WGS sequence"/>
</dbReference>
<comment type="caution">
    <text evidence="2">The sequence shown here is derived from an EMBL/GenBank/DDBJ whole genome shotgun (WGS) entry which is preliminary data.</text>
</comment>
<feature type="transmembrane region" description="Helical" evidence="1">
    <location>
        <begin position="74"/>
        <end position="100"/>
    </location>
</feature>
<feature type="transmembrane region" description="Helical" evidence="1">
    <location>
        <begin position="26"/>
        <end position="54"/>
    </location>
</feature>
<evidence type="ECO:0000313" key="2">
    <source>
        <dbReference type="EMBL" id="NYG98154.1"/>
    </source>
</evidence>
<organism evidence="2 3">
    <name type="scientific">Schumannella luteola</name>
    <dbReference type="NCBI Taxonomy" id="472059"/>
    <lineage>
        <taxon>Bacteria</taxon>
        <taxon>Bacillati</taxon>
        <taxon>Actinomycetota</taxon>
        <taxon>Actinomycetes</taxon>
        <taxon>Micrococcales</taxon>
        <taxon>Microbacteriaceae</taxon>
        <taxon>Schumannella</taxon>
    </lineage>
</organism>
<dbReference type="EMBL" id="JACBZY010000001">
    <property type="protein sequence ID" value="NYG98154.1"/>
    <property type="molecule type" value="Genomic_DNA"/>
</dbReference>
<protein>
    <submittedName>
        <fullName evidence="2">Uncharacterized protein</fullName>
    </submittedName>
</protein>
<keyword evidence="1" id="KW-0812">Transmembrane</keyword>
<reference evidence="2 3" key="1">
    <citation type="submission" date="2020-07" db="EMBL/GenBank/DDBJ databases">
        <title>Sequencing the genomes of 1000 actinobacteria strains.</title>
        <authorList>
            <person name="Klenk H.-P."/>
        </authorList>
    </citation>
    <scope>NUCLEOTIDE SEQUENCE [LARGE SCALE GENOMIC DNA]</scope>
    <source>
        <strain evidence="2 3">DSM 23141</strain>
    </source>
</reference>
<proteinExistence type="predicted"/>
<dbReference type="AlphaFoldDB" id="A0A852YA50"/>
<gene>
    <name evidence="2" type="ORF">BJ979_000780</name>
</gene>
<sequence length="517" mass="54770">MTSATLAPVTPEGARESRPPRPLRSFWFHLLVGAGIGAIVAALIAIVFCVVAGVNAEATHPDPQERTAFLQSLGMAGLLMFASTFGPMGVLFGALTGAVVRIVRGALGERPVPDVPRGPHLTDAMIDARGDIYARGSIEPPPALGVRMPAGADLLRIGSDDDGNMTISPARARRDAATGYLDGKDFTPTITIGASLAAAIRTRVANPDWAQTPDPIPTVATLTTLGPLGASVAHALSDVRCHVEAQGGSAVVEIEAALADAPREPTRRAADDPDPRRIMVRFSVDRITRVVALAGIEEDTGDPSRRPPVVPRSLHAPQLATAPLGTYGEIYGVSADGWLRNVRSFEPRGPRGWAGSLSIGGSRPNFRHRSGLIVNDTHFYPRLDLVGVSLGAIVAALRTDSGELLFETAVAFDVDTRTEDTAESPSSPAASLGSVELARGGSGGWGPSARFRSTYVRAVVEDSGLVIEYRCETEHQTFCDDFVIPWEVLTLRVPGLRAHREALLAPVPSSRIRRARS</sequence>
<evidence type="ECO:0000313" key="3">
    <source>
        <dbReference type="Proteomes" id="UP000553888"/>
    </source>
</evidence>
<dbReference type="RefSeq" id="WP_179565375.1">
    <property type="nucleotide sequence ID" value="NZ_JACBZY010000001.1"/>
</dbReference>
<keyword evidence="1" id="KW-0472">Membrane</keyword>